<dbReference type="InterPro" id="IPR056071">
    <property type="entry name" value="DUF7654"/>
</dbReference>
<evidence type="ECO:0008006" key="6">
    <source>
        <dbReference type="Google" id="ProtNLM"/>
    </source>
</evidence>
<comment type="caution">
    <text evidence="4">The sequence shown here is derived from an EMBL/GenBank/DDBJ whole genome shotgun (WGS) entry which is preliminary data.</text>
</comment>
<dbReference type="OrthoDB" id="3176622at2"/>
<feature type="transmembrane region" description="Helical" evidence="1">
    <location>
        <begin position="145"/>
        <end position="166"/>
    </location>
</feature>
<feature type="transmembrane region" description="Helical" evidence="1">
    <location>
        <begin position="273"/>
        <end position="295"/>
    </location>
</feature>
<feature type="transmembrane region" description="Helical" evidence="1">
    <location>
        <begin position="484"/>
        <end position="502"/>
    </location>
</feature>
<feature type="domain" description="DUF7657" evidence="3">
    <location>
        <begin position="34"/>
        <end position="439"/>
    </location>
</feature>
<feature type="transmembrane region" description="Helical" evidence="1">
    <location>
        <begin position="31"/>
        <end position="51"/>
    </location>
</feature>
<keyword evidence="1" id="KW-1133">Transmembrane helix</keyword>
<feature type="transmembrane region" description="Helical" evidence="1">
    <location>
        <begin position="385"/>
        <end position="403"/>
    </location>
</feature>
<dbReference type="RefSeq" id="WP_152602311.1">
    <property type="nucleotide sequence ID" value="NZ_JACHBQ010000001.1"/>
</dbReference>
<evidence type="ECO:0000313" key="4">
    <source>
        <dbReference type="EMBL" id="MBB5642147.1"/>
    </source>
</evidence>
<feature type="transmembrane region" description="Helical" evidence="1">
    <location>
        <begin position="218"/>
        <end position="236"/>
    </location>
</feature>
<dbReference type="InterPro" id="IPR056074">
    <property type="entry name" value="DUF7657"/>
</dbReference>
<dbReference type="Proteomes" id="UP000561726">
    <property type="component" value="Unassembled WGS sequence"/>
</dbReference>
<protein>
    <recommendedName>
        <fullName evidence="6">Glycosyltransferase RgtA/B/C/D-like domain-containing protein</fullName>
    </recommendedName>
</protein>
<name>A0A7W8ZXV5_9MICO</name>
<gene>
    <name evidence="4" type="ORF">BJ997_002695</name>
</gene>
<feature type="domain" description="DUF7654" evidence="2">
    <location>
        <begin position="534"/>
        <end position="675"/>
    </location>
</feature>
<feature type="transmembrane region" description="Helical" evidence="1">
    <location>
        <begin position="196"/>
        <end position="213"/>
    </location>
</feature>
<evidence type="ECO:0000256" key="1">
    <source>
        <dbReference type="SAM" id="Phobius"/>
    </source>
</evidence>
<keyword evidence="1" id="KW-0812">Transmembrane</keyword>
<feature type="transmembrane region" description="Helical" evidence="1">
    <location>
        <begin position="355"/>
        <end position="373"/>
    </location>
</feature>
<feature type="transmembrane region" description="Helical" evidence="1">
    <location>
        <begin position="423"/>
        <end position="439"/>
    </location>
</feature>
<feature type="transmembrane region" description="Helical" evidence="1">
    <location>
        <begin position="509"/>
        <end position="528"/>
    </location>
</feature>
<evidence type="ECO:0000259" key="2">
    <source>
        <dbReference type="Pfam" id="PF24672"/>
    </source>
</evidence>
<feature type="transmembrane region" description="Helical" evidence="1">
    <location>
        <begin position="173"/>
        <end position="190"/>
    </location>
</feature>
<proteinExistence type="predicted"/>
<feature type="transmembrane region" description="Helical" evidence="1">
    <location>
        <begin position="451"/>
        <end position="472"/>
    </location>
</feature>
<accession>A0A7W8ZXV5</accession>
<evidence type="ECO:0000313" key="5">
    <source>
        <dbReference type="Proteomes" id="UP000561726"/>
    </source>
</evidence>
<dbReference type="Pfam" id="PF24677">
    <property type="entry name" value="DUF7657"/>
    <property type="match status" value="1"/>
</dbReference>
<sequence>MFGIPGLWSRGAAYFSQLVTPNSVGLPNWRVIAWFPILVALGATVLIAFGISGTSSGAHWFTLGSGPDPRLLDGIPRGIRADEWLVQQGWVVSQVNQGFPALNTMFPGGTDMTVLNELPSWDWSSLFRPHVWGYLLFGLNVGMAWHWWVPAFVLVSSCYLLAVTLLPRRPVTAALISIALFFTPFLQWWYGPSTLFSVAWPLLAMAAVVWVLVDTRRWVRIVWSVATGYFAVTLAMGLYVPYIIPGLLVFLTFSVGFLFRVRPWAVGGARAAWGRLTPLIASGLAAIVITAVWALTRIATFDAIQSTVYPGQRLAATGGVLVGDPYLAGIGGAPWNQALKAIPGGSLLGLNSSESSSVILLSLFVLPGLIWFAVRSFGSKHRVDWLLVSAVLLFALIAAYLLVPGWDAVAHVLQLDRVPAERFRVVFVVLLPLFAILVVDHVDRAETKRAWIVGLCCSVFAAVIIFALWSRIRSLNPEILGLAPTWKIIAVLLVLMTLLLFIKRGVVAAAAMLLVASVLMGWGVNPIYQGVFDLSKTDTGEAILKADKAETGVWIGIGSYETMAILVESGVSSLSGVQNYPTEQMWDEIDPTSKYENEWNRLGQVQWSLGTGALKIANPQANLIAVTVDPCSSFAQDEVSYILADSPVSAELDCVLEKSTIQQGQVEMRIYEIVPAGRG</sequence>
<dbReference type="Pfam" id="PF24672">
    <property type="entry name" value="DUF7654"/>
    <property type="match status" value="1"/>
</dbReference>
<feature type="transmembrane region" description="Helical" evidence="1">
    <location>
        <begin position="242"/>
        <end position="261"/>
    </location>
</feature>
<organism evidence="4 5">
    <name type="scientific">Cryobacterium roopkundense</name>
    <dbReference type="NCBI Taxonomy" id="1001240"/>
    <lineage>
        <taxon>Bacteria</taxon>
        <taxon>Bacillati</taxon>
        <taxon>Actinomycetota</taxon>
        <taxon>Actinomycetes</taxon>
        <taxon>Micrococcales</taxon>
        <taxon>Microbacteriaceae</taxon>
        <taxon>Cryobacterium</taxon>
    </lineage>
</organism>
<keyword evidence="1" id="KW-0472">Membrane</keyword>
<dbReference type="EMBL" id="JACHBQ010000001">
    <property type="protein sequence ID" value="MBB5642147.1"/>
    <property type="molecule type" value="Genomic_DNA"/>
</dbReference>
<dbReference type="AlphaFoldDB" id="A0A7W8ZXV5"/>
<reference evidence="4 5" key="1">
    <citation type="submission" date="2020-08" db="EMBL/GenBank/DDBJ databases">
        <title>Sequencing the genomes of 1000 actinobacteria strains.</title>
        <authorList>
            <person name="Klenk H.-P."/>
        </authorList>
    </citation>
    <scope>NUCLEOTIDE SEQUENCE [LARGE SCALE GENOMIC DNA]</scope>
    <source>
        <strain evidence="4 5">DSM 21065</strain>
    </source>
</reference>
<evidence type="ECO:0000259" key="3">
    <source>
        <dbReference type="Pfam" id="PF24677"/>
    </source>
</evidence>